<feature type="transmembrane region" description="Helical" evidence="9">
    <location>
        <begin position="94"/>
        <end position="119"/>
    </location>
</feature>
<dbReference type="InterPro" id="IPR003661">
    <property type="entry name" value="HisK_dim/P_dom"/>
</dbReference>
<dbReference type="PROSITE" id="PS50110">
    <property type="entry name" value="RESPONSE_REGULATORY"/>
    <property type="match status" value="1"/>
</dbReference>
<dbReference type="InterPro" id="IPR036097">
    <property type="entry name" value="HisK_dim/P_sf"/>
</dbReference>
<dbReference type="PROSITE" id="PS50113">
    <property type="entry name" value="PAC"/>
    <property type="match status" value="1"/>
</dbReference>
<dbReference type="PRINTS" id="PR00344">
    <property type="entry name" value="BCTRLSENSOR"/>
</dbReference>
<dbReference type="InterPro" id="IPR011006">
    <property type="entry name" value="CheY-like_superfamily"/>
</dbReference>
<feature type="domain" description="PAC" evidence="13">
    <location>
        <begin position="307"/>
        <end position="361"/>
    </location>
</feature>
<keyword evidence="3 6" id="KW-0597">Phosphoprotein</keyword>
<organism evidence="14 15">
    <name type="scientific">Tropicibacter oceani</name>
    <dbReference type="NCBI Taxonomy" id="3058420"/>
    <lineage>
        <taxon>Bacteria</taxon>
        <taxon>Pseudomonadati</taxon>
        <taxon>Pseudomonadota</taxon>
        <taxon>Alphaproteobacteria</taxon>
        <taxon>Rhodobacterales</taxon>
        <taxon>Roseobacteraceae</taxon>
        <taxon>Tropicibacter</taxon>
    </lineage>
</organism>
<reference evidence="14 15" key="1">
    <citation type="submission" date="2023-05" db="EMBL/GenBank/DDBJ databases">
        <title>YMD87, complete Genome.</title>
        <authorList>
            <person name="Zhang J."/>
            <person name="Xu X."/>
        </authorList>
    </citation>
    <scope>NUCLEOTIDE SEQUENCE [LARGE SCALE GENOMIC DNA]</scope>
    <source>
        <strain evidence="14 15">YMD87</strain>
    </source>
</reference>
<dbReference type="SMART" id="SM00387">
    <property type="entry name" value="HATPase_c"/>
    <property type="match status" value="1"/>
</dbReference>
<feature type="transmembrane region" description="Helical" evidence="9">
    <location>
        <begin position="125"/>
        <end position="143"/>
    </location>
</feature>
<dbReference type="InterPro" id="IPR004358">
    <property type="entry name" value="Sig_transdc_His_kin-like_C"/>
</dbReference>
<keyword evidence="5" id="KW-0418">Kinase</keyword>
<sequence>MPAQDGSDATNALDAFEARYGRSALFERYARSRIGQFWLRLVCIMIGATYLWVFFSPAVASFGLAFALLGDVVELTVLQRARGWNRAGMPIGKVYLWTTLAGAVQGASVAAGILLLIVGAPSQDVELVGLCLLMAASVNAGFSLTHHPPVSRVKLAIFATIAAGFLWEEVVLEAQADLAEITHILEIALLTYLTYTFVNFSVRSWNKRLGNEKALIEAAERLNKANKDLADHQREMRELSLVARHANDSVILFDPEMTITWVNEAFTRLTGYSREEAVGQKPWVLLSGPETSPLTGQALEKAVRDKTPFQTRLLNYSKSGEKIWFDINRVPVKGPDGEVETLISIERDVTEIQKHEQVLAQASVRAEEGARAKSIFLATMSHEMRTPLNAILGMADLLADGDLGDEQNEYVSTIQSASTSLLALINDVLDFSRLEAGKVEFENAPLSPAETVQDAAQMLRTMAREKGVFLDVAIKETLPKMALADAGRIRQILINLIGNAVKFTDTGGVTVTAEAAENTAGWRMRVVVRDTGIGVPEDRAEHIFGEFQQADAATTRRFGGTGLGLPISRALAQRMGGNITLLPQPPDGGSAFEMTVQLHHPRAGAAPVQDSHGAVHLDLATKLRVLVAEDNATNRLLVARFLKNEPVTLSEARNGREALEMIIDELPDVVFMDMSMPELDGLEVTRMIRALDIPQPFIAALTANAFESDRAACAAAGMDDFVTKPLRRQHLIAALLRATRGEKPLSQTHLDGVSRPGAERGTEPWTSPPASGTTNGKSIRSSGR</sequence>
<dbReference type="SMART" id="SM00388">
    <property type="entry name" value="HisKA"/>
    <property type="match status" value="1"/>
</dbReference>
<comment type="catalytic activity">
    <reaction evidence="1">
        <text>ATP + protein L-histidine = ADP + protein N-phospho-L-histidine.</text>
        <dbReference type="EC" id="2.7.13.3"/>
    </reaction>
</comment>
<keyword evidence="4" id="KW-0808">Transferase</keyword>
<evidence type="ECO:0000259" key="12">
    <source>
        <dbReference type="PROSITE" id="PS50112"/>
    </source>
</evidence>
<dbReference type="SUPFAM" id="SSF47384">
    <property type="entry name" value="Homodimeric domain of signal transducing histidine kinase"/>
    <property type="match status" value="1"/>
</dbReference>
<evidence type="ECO:0000256" key="2">
    <source>
        <dbReference type="ARBA" id="ARBA00012438"/>
    </source>
</evidence>
<dbReference type="PROSITE" id="PS50109">
    <property type="entry name" value="HIS_KIN"/>
    <property type="match status" value="1"/>
</dbReference>
<dbReference type="SUPFAM" id="SSF55785">
    <property type="entry name" value="PYP-like sensor domain (PAS domain)"/>
    <property type="match status" value="1"/>
</dbReference>
<dbReference type="SUPFAM" id="SSF52172">
    <property type="entry name" value="CheY-like"/>
    <property type="match status" value="1"/>
</dbReference>
<dbReference type="CDD" id="cd00082">
    <property type="entry name" value="HisKA"/>
    <property type="match status" value="1"/>
</dbReference>
<evidence type="ECO:0000259" key="13">
    <source>
        <dbReference type="PROSITE" id="PS50113"/>
    </source>
</evidence>
<feature type="domain" description="PAS" evidence="12">
    <location>
        <begin position="235"/>
        <end position="306"/>
    </location>
</feature>
<evidence type="ECO:0000259" key="10">
    <source>
        <dbReference type="PROSITE" id="PS50109"/>
    </source>
</evidence>
<dbReference type="SUPFAM" id="SSF55874">
    <property type="entry name" value="ATPase domain of HSP90 chaperone/DNA topoisomerase II/histidine kinase"/>
    <property type="match status" value="1"/>
</dbReference>
<dbReference type="Pfam" id="PF00512">
    <property type="entry name" value="HisKA"/>
    <property type="match status" value="1"/>
</dbReference>
<feature type="region of interest" description="Disordered" evidence="8">
    <location>
        <begin position="743"/>
        <end position="784"/>
    </location>
</feature>
<evidence type="ECO:0000256" key="4">
    <source>
        <dbReference type="ARBA" id="ARBA00022679"/>
    </source>
</evidence>
<feature type="compositionally biased region" description="Polar residues" evidence="8">
    <location>
        <begin position="764"/>
        <end position="784"/>
    </location>
</feature>
<keyword evidence="9" id="KW-0472">Membrane</keyword>
<proteinExistence type="predicted"/>
<dbReference type="InterPro" id="IPR000014">
    <property type="entry name" value="PAS"/>
</dbReference>
<dbReference type="Gene3D" id="1.10.287.130">
    <property type="match status" value="1"/>
</dbReference>
<dbReference type="RefSeq" id="WP_282300964.1">
    <property type="nucleotide sequence ID" value="NZ_CP124616.1"/>
</dbReference>
<evidence type="ECO:0000313" key="15">
    <source>
        <dbReference type="Proteomes" id="UP001241605"/>
    </source>
</evidence>
<feature type="coiled-coil region" evidence="7">
    <location>
        <begin position="215"/>
        <end position="242"/>
    </location>
</feature>
<dbReference type="SMART" id="SM00091">
    <property type="entry name" value="PAS"/>
    <property type="match status" value="1"/>
</dbReference>
<dbReference type="SMART" id="SM00448">
    <property type="entry name" value="REC"/>
    <property type="match status" value="1"/>
</dbReference>
<dbReference type="Pfam" id="PF13426">
    <property type="entry name" value="PAS_9"/>
    <property type="match status" value="1"/>
</dbReference>
<keyword evidence="9" id="KW-0812">Transmembrane</keyword>
<dbReference type="EC" id="2.7.13.3" evidence="2"/>
<evidence type="ECO:0000256" key="1">
    <source>
        <dbReference type="ARBA" id="ARBA00000085"/>
    </source>
</evidence>
<feature type="modified residue" description="4-aspartylphosphate" evidence="6">
    <location>
        <position position="673"/>
    </location>
</feature>
<dbReference type="InterPro" id="IPR005467">
    <property type="entry name" value="His_kinase_dom"/>
</dbReference>
<evidence type="ECO:0000259" key="11">
    <source>
        <dbReference type="PROSITE" id="PS50110"/>
    </source>
</evidence>
<dbReference type="Gene3D" id="3.30.565.10">
    <property type="entry name" value="Histidine kinase-like ATPase, C-terminal domain"/>
    <property type="match status" value="1"/>
</dbReference>
<keyword evidence="9" id="KW-1133">Transmembrane helix</keyword>
<dbReference type="EMBL" id="CP124616">
    <property type="protein sequence ID" value="WGW04332.1"/>
    <property type="molecule type" value="Genomic_DNA"/>
</dbReference>
<evidence type="ECO:0000256" key="3">
    <source>
        <dbReference type="ARBA" id="ARBA00022553"/>
    </source>
</evidence>
<dbReference type="Pfam" id="PF02518">
    <property type="entry name" value="HATPase_c"/>
    <property type="match status" value="1"/>
</dbReference>
<evidence type="ECO:0000256" key="6">
    <source>
        <dbReference type="PROSITE-ProRule" id="PRU00169"/>
    </source>
</evidence>
<dbReference type="CDD" id="cd00130">
    <property type="entry name" value="PAS"/>
    <property type="match status" value="1"/>
</dbReference>
<dbReference type="InterPro" id="IPR001789">
    <property type="entry name" value="Sig_transdc_resp-reg_receiver"/>
</dbReference>
<dbReference type="InterPro" id="IPR000700">
    <property type="entry name" value="PAS-assoc_C"/>
</dbReference>
<name>A0ABY8QKI5_9RHOB</name>
<gene>
    <name evidence="14" type="ORF">QF118_01975</name>
</gene>
<evidence type="ECO:0000256" key="9">
    <source>
        <dbReference type="SAM" id="Phobius"/>
    </source>
</evidence>
<protein>
    <recommendedName>
        <fullName evidence="2">histidine kinase</fullName>
        <ecNumber evidence="2">2.7.13.3</ecNumber>
    </recommendedName>
</protein>
<dbReference type="Gene3D" id="3.40.50.2300">
    <property type="match status" value="1"/>
</dbReference>
<accession>A0ABY8QKI5</accession>
<dbReference type="Proteomes" id="UP001241605">
    <property type="component" value="Chromosome"/>
</dbReference>
<dbReference type="InterPro" id="IPR036890">
    <property type="entry name" value="HATPase_C_sf"/>
</dbReference>
<feature type="domain" description="Histidine kinase" evidence="10">
    <location>
        <begin position="379"/>
        <end position="600"/>
    </location>
</feature>
<dbReference type="InterPro" id="IPR035965">
    <property type="entry name" value="PAS-like_dom_sf"/>
</dbReference>
<evidence type="ECO:0000313" key="14">
    <source>
        <dbReference type="EMBL" id="WGW04332.1"/>
    </source>
</evidence>
<dbReference type="Pfam" id="PF00072">
    <property type="entry name" value="Response_reg"/>
    <property type="match status" value="1"/>
</dbReference>
<keyword evidence="15" id="KW-1185">Reference proteome</keyword>
<keyword evidence="7" id="KW-0175">Coiled coil</keyword>
<dbReference type="PANTHER" id="PTHR43047">
    <property type="entry name" value="TWO-COMPONENT HISTIDINE PROTEIN KINASE"/>
    <property type="match status" value="1"/>
</dbReference>
<evidence type="ECO:0000256" key="7">
    <source>
        <dbReference type="SAM" id="Coils"/>
    </source>
</evidence>
<dbReference type="NCBIfam" id="TIGR00229">
    <property type="entry name" value="sensory_box"/>
    <property type="match status" value="1"/>
</dbReference>
<dbReference type="CDD" id="cd16922">
    <property type="entry name" value="HATPase_EvgS-ArcB-TorS-like"/>
    <property type="match status" value="1"/>
</dbReference>
<dbReference type="CDD" id="cd17546">
    <property type="entry name" value="REC_hyHK_CKI1_RcsC-like"/>
    <property type="match status" value="1"/>
</dbReference>
<dbReference type="Gene3D" id="3.30.450.20">
    <property type="entry name" value="PAS domain"/>
    <property type="match status" value="1"/>
</dbReference>
<evidence type="ECO:0000256" key="8">
    <source>
        <dbReference type="SAM" id="MobiDB-lite"/>
    </source>
</evidence>
<dbReference type="PROSITE" id="PS50112">
    <property type="entry name" value="PAS"/>
    <property type="match status" value="1"/>
</dbReference>
<dbReference type="InterPro" id="IPR003594">
    <property type="entry name" value="HATPase_dom"/>
</dbReference>
<feature type="transmembrane region" description="Helical" evidence="9">
    <location>
        <begin position="37"/>
        <end position="55"/>
    </location>
</feature>
<feature type="domain" description="Response regulatory" evidence="11">
    <location>
        <begin position="624"/>
        <end position="739"/>
    </location>
</feature>
<evidence type="ECO:0000256" key="5">
    <source>
        <dbReference type="ARBA" id="ARBA00022777"/>
    </source>
</evidence>